<accession>A0A072U3V0</accession>
<dbReference type="EMBL" id="CM001223">
    <property type="protein sequence ID" value="KEH24394.1"/>
    <property type="molecule type" value="Genomic_DNA"/>
</dbReference>
<dbReference type="Gene3D" id="2.80.10.50">
    <property type="match status" value="1"/>
</dbReference>
<dbReference type="KEGG" id="mtr:25499601"/>
<gene>
    <name evidence="6" type="primary">25499601</name>
    <name evidence="4" type="ordered locus">MTR_7g108815</name>
    <name evidence="5" type="ORF">MtrunA17_Chr7g0269461</name>
</gene>
<evidence type="ECO:0000313" key="5">
    <source>
        <dbReference type="EMBL" id="RHN48967.1"/>
    </source>
</evidence>
<evidence type="ECO:0000313" key="6">
    <source>
        <dbReference type="EnsemblPlants" id="KEH24394"/>
    </source>
</evidence>
<reference evidence="8" key="4">
    <citation type="journal article" date="2018" name="Nat. Plants">
        <title>Whole-genome landscape of Medicago truncatula symbiotic genes.</title>
        <authorList>
            <person name="Pecrix Y."/>
            <person name="Staton S.E."/>
            <person name="Sallet E."/>
            <person name="Lelandais-Briere C."/>
            <person name="Moreau S."/>
            <person name="Carrere S."/>
            <person name="Blein T."/>
            <person name="Jardinaud M.F."/>
            <person name="Latrasse D."/>
            <person name="Zouine M."/>
            <person name="Zahm M."/>
            <person name="Kreplak J."/>
            <person name="Mayjonade B."/>
            <person name="Satge C."/>
            <person name="Perez M."/>
            <person name="Cauet S."/>
            <person name="Marande W."/>
            <person name="Chantry-Darmon C."/>
            <person name="Lopez-Roques C."/>
            <person name="Bouchez O."/>
            <person name="Berard A."/>
            <person name="Debelle F."/>
            <person name="Munos S."/>
            <person name="Bendahmane A."/>
            <person name="Berges H."/>
            <person name="Niebel A."/>
            <person name="Buitink J."/>
            <person name="Frugier F."/>
            <person name="Benhamed M."/>
            <person name="Crespi M."/>
            <person name="Gouzy J."/>
            <person name="Gamas P."/>
        </authorList>
    </citation>
    <scope>NUCLEOTIDE SEQUENCE [LARGE SCALE GENOMIC DNA]</scope>
    <source>
        <strain evidence="8">cv. Jemalong A17</strain>
    </source>
</reference>
<evidence type="ECO:0000313" key="7">
    <source>
        <dbReference type="Proteomes" id="UP000002051"/>
    </source>
</evidence>
<reference evidence="4 7" key="2">
    <citation type="journal article" date="2014" name="BMC Genomics">
        <title>An improved genome release (version Mt4.0) for the model legume Medicago truncatula.</title>
        <authorList>
            <person name="Tang H."/>
            <person name="Krishnakumar V."/>
            <person name="Bidwell S."/>
            <person name="Rosen B."/>
            <person name="Chan A."/>
            <person name="Zhou S."/>
            <person name="Gentzbittel L."/>
            <person name="Childs K.L."/>
            <person name="Yandell M."/>
            <person name="Gundlach H."/>
            <person name="Mayer K.F."/>
            <person name="Schwartz D.C."/>
            <person name="Town C.D."/>
        </authorList>
    </citation>
    <scope>GENOME REANNOTATION</scope>
    <source>
        <strain evidence="4">A17</strain>
        <strain evidence="6 7">cv. Jemalong A17</strain>
    </source>
</reference>
<dbReference type="PANTHER" id="PTHR33107">
    <property type="entry name" value="KUNITZ TRYPSIN INHIBITOR 2"/>
    <property type="match status" value="1"/>
</dbReference>
<dbReference type="STRING" id="3880.A0A072U3V0"/>
<dbReference type="MEROPS" id="I03.029"/>
<dbReference type="CDD" id="cd23367">
    <property type="entry name" value="beta-trefoil_STI_KPI104-like"/>
    <property type="match status" value="1"/>
</dbReference>
<keyword evidence="2" id="KW-0964">Secreted</keyword>
<feature type="chain" id="PRO_5014499277" evidence="3">
    <location>
        <begin position="25"/>
        <end position="201"/>
    </location>
</feature>
<keyword evidence="7" id="KW-1185">Reference proteome</keyword>
<dbReference type="EMBL" id="PSQE01000007">
    <property type="protein sequence ID" value="RHN48967.1"/>
    <property type="molecule type" value="Genomic_DNA"/>
</dbReference>
<dbReference type="InterPro" id="IPR002160">
    <property type="entry name" value="Prot_inh_Kunz-lg"/>
</dbReference>
<organism evidence="4 7">
    <name type="scientific">Medicago truncatula</name>
    <name type="common">Barrel medic</name>
    <name type="synonym">Medicago tribuloides</name>
    <dbReference type="NCBI Taxonomy" id="3880"/>
    <lineage>
        <taxon>Eukaryota</taxon>
        <taxon>Viridiplantae</taxon>
        <taxon>Streptophyta</taxon>
        <taxon>Embryophyta</taxon>
        <taxon>Tracheophyta</taxon>
        <taxon>Spermatophyta</taxon>
        <taxon>Magnoliopsida</taxon>
        <taxon>eudicotyledons</taxon>
        <taxon>Gunneridae</taxon>
        <taxon>Pentapetalae</taxon>
        <taxon>rosids</taxon>
        <taxon>fabids</taxon>
        <taxon>Fabales</taxon>
        <taxon>Fabaceae</taxon>
        <taxon>Papilionoideae</taxon>
        <taxon>50 kb inversion clade</taxon>
        <taxon>NPAAA clade</taxon>
        <taxon>Hologalegina</taxon>
        <taxon>IRL clade</taxon>
        <taxon>Trifolieae</taxon>
        <taxon>Medicago</taxon>
    </lineage>
</organism>
<evidence type="ECO:0000256" key="1">
    <source>
        <dbReference type="ARBA" id="ARBA00004613"/>
    </source>
</evidence>
<dbReference type="GO" id="GO:0004866">
    <property type="term" value="F:endopeptidase inhibitor activity"/>
    <property type="evidence" value="ECO:0007669"/>
    <property type="project" value="InterPro"/>
</dbReference>
<dbReference type="HOGENOM" id="CLU_090145_3_0_1"/>
<reference evidence="4 7" key="1">
    <citation type="journal article" date="2011" name="Nature">
        <title>The Medicago genome provides insight into the evolution of rhizobial symbioses.</title>
        <authorList>
            <person name="Young N.D."/>
            <person name="Debelle F."/>
            <person name="Oldroyd G.E."/>
            <person name="Geurts R."/>
            <person name="Cannon S.B."/>
            <person name="Udvardi M.K."/>
            <person name="Benedito V.A."/>
            <person name="Mayer K.F."/>
            <person name="Gouzy J."/>
            <person name="Schoof H."/>
            <person name="Van de Peer Y."/>
            <person name="Proost S."/>
            <person name="Cook D.R."/>
            <person name="Meyers B.C."/>
            <person name="Spannagl M."/>
            <person name="Cheung F."/>
            <person name="De Mita S."/>
            <person name="Krishnakumar V."/>
            <person name="Gundlach H."/>
            <person name="Zhou S."/>
            <person name="Mudge J."/>
            <person name="Bharti A.K."/>
            <person name="Murray J.D."/>
            <person name="Naoumkina M.A."/>
            <person name="Rosen B."/>
            <person name="Silverstein K.A."/>
            <person name="Tang H."/>
            <person name="Rombauts S."/>
            <person name="Zhao P.X."/>
            <person name="Zhou P."/>
            <person name="Barbe V."/>
            <person name="Bardou P."/>
            <person name="Bechner M."/>
            <person name="Bellec A."/>
            <person name="Berger A."/>
            <person name="Berges H."/>
            <person name="Bidwell S."/>
            <person name="Bisseling T."/>
            <person name="Choisne N."/>
            <person name="Couloux A."/>
            <person name="Denny R."/>
            <person name="Deshpande S."/>
            <person name="Dai X."/>
            <person name="Doyle J.J."/>
            <person name="Dudez A.M."/>
            <person name="Farmer A.D."/>
            <person name="Fouteau S."/>
            <person name="Franken C."/>
            <person name="Gibelin C."/>
            <person name="Gish J."/>
            <person name="Goldstein S."/>
            <person name="Gonzalez A.J."/>
            <person name="Green P.J."/>
            <person name="Hallab A."/>
            <person name="Hartog M."/>
            <person name="Hua A."/>
            <person name="Humphray S.J."/>
            <person name="Jeong D.H."/>
            <person name="Jing Y."/>
            <person name="Jocker A."/>
            <person name="Kenton S.M."/>
            <person name="Kim D.J."/>
            <person name="Klee K."/>
            <person name="Lai H."/>
            <person name="Lang C."/>
            <person name="Lin S."/>
            <person name="Macmil S.L."/>
            <person name="Magdelenat G."/>
            <person name="Matthews L."/>
            <person name="McCorrison J."/>
            <person name="Monaghan E.L."/>
            <person name="Mun J.H."/>
            <person name="Najar F.Z."/>
            <person name="Nicholson C."/>
            <person name="Noirot C."/>
            <person name="O'Bleness M."/>
            <person name="Paule C.R."/>
            <person name="Poulain J."/>
            <person name="Prion F."/>
            <person name="Qin B."/>
            <person name="Qu C."/>
            <person name="Retzel E.F."/>
            <person name="Riddle C."/>
            <person name="Sallet E."/>
            <person name="Samain S."/>
            <person name="Samson N."/>
            <person name="Sanders I."/>
            <person name="Saurat O."/>
            <person name="Scarpelli C."/>
            <person name="Schiex T."/>
            <person name="Segurens B."/>
            <person name="Severin A.J."/>
            <person name="Sherrier D.J."/>
            <person name="Shi R."/>
            <person name="Sims S."/>
            <person name="Singer S.R."/>
            <person name="Sinharoy S."/>
            <person name="Sterck L."/>
            <person name="Viollet A."/>
            <person name="Wang B.B."/>
            <person name="Wang K."/>
            <person name="Wang M."/>
            <person name="Wang X."/>
            <person name="Warfsmann J."/>
            <person name="Weissenbach J."/>
            <person name="White D.D."/>
            <person name="White J.D."/>
            <person name="Wiley G.B."/>
            <person name="Wincker P."/>
            <person name="Xing Y."/>
            <person name="Yang L."/>
            <person name="Yao Z."/>
            <person name="Ying F."/>
            <person name="Zhai J."/>
            <person name="Zhou L."/>
            <person name="Zuber A."/>
            <person name="Denarie J."/>
            <person name="Dixon R.A."/>
            <person name="May G.D."/>
            <person name="Schwartz D.C."/>
            <person name="Rogers J."/>
            <person name="Quetier F."/>
            <person name="Town C.D."/>
            <person name="Roe B.A."/>
        </authorList>
    </citation>
    <scope>NUCLEOTIDE SEQUENCE [LARGE SCALE GENOMIC DNA]</scope>
    <source>
        <strain evidence="4">A17</strain>
        <strain evidence="6 7">cv. Jemalong A17</strain>
    </source>
</reference>
<dbReference type="PROSITE" id="PS00283">
    <property type="entry name" value="SOYBEAN_KUNITZ"/>
    <property type="match status" value="1"/>
</dbReference>
<keyword evidence="3" id="KW-0732">Signal</keyword>
<evidence type="ECO:0000313" key="4">
    <source>
        <dbReference type="EMBL" id="KEH24394.1"/>
    </source>
</evidence>
<dbReference type="SUPFAM" id="SSF50386">
    <property type="entry name" value="STI-like"/>
    <property type="match status" value="1"/>
</dbReference>
<evidence type="ECO:0000256" key="2">
    <source>
        <dbReference type="ARBA" id="ARBA00022525"/>
    </source>
</evidence>
<proteinExistence type="predicted"/>
<sequence length="201" mass="21969">MTTRSFTVIIVAHVCVFMITTSIAQLVIDTNGEPVEAGDEYFIRPIITGNGGTTLVTRNGSCPLDVGLEQNSDLPGLIAVFTPFSSDHDDEDVRLSRDLRVQFLASNCGQSSEWRLGERDATSGRRLITTGRDDGTVGSFGNFFRIVQSQTLGIYNIQWCPREVCPSCWFECGTIGIIRENGKSLLALDGGDALPVVFQKE</sequence>
<feature type="signal peptide" evidence="3">
    <location>
        <begin position="1"/>
        <end position="24"/>
    </location>
</feature>
<dbReference type="EnsemblPlants" id="KEH24394">
    <property type="protein sequence ID" value="KEH24394"/>
    <property type="gene ID" value="MTR_7g108815"/>
</dbReference>
<protein>
    <submittedName>
        <fullName evidence="4">Kunitz type trypsin inhibitor</fullName>
    </submittedName>
</protein>
<dbReference type="Pfam" id="PF00197">
    <property type="entry name" value="Kunitz_legume"/>
    <property type="match status" value="1"/>
</dbReference>
<evidence type="ECO:0000313" key="8">
    <source>
        <dbReference type="Proteomes" id="UP000265566"/>
    </source>
</evidence>
<dbReference type="InterPro" id="IPR011065">
    <property type="entry name" value="Kunitz_inhibitor_STI-like_sf"/>
</dbReference>
<dbReference type="Gramene" id="rna43744">
    <property type="protein sequence ID" value="RHN48967.1"/>
    <property type="gene ID" value="gene43744"/>
</dbReference>
<dbReference type="GO" id="GO:0005576">
    <property type="term" value="C:extracellular region"/>
    <property type="evidence" value="ECO:0007669"/>
    <property type="project" value="UniProtKB-SubCell"/>
</dbReference>
<dbReference type="Proteomes" id="UP000002051">
    <property type="component" value="Unassembled WGS sequence"/>
</dbReference>
<dbReference type="SMART" id="SM00452">
    <property type="entry name" value="STI"/>
    <property type="match status" value="1"/>
</dbReference>
<name>A0A072U3V0_MEDTR</name>
<dbReference type="AlphaFoldDB" id="A0A072U3V0"/>
<comment type="subcellular location">
    <subcellularLocation>
        <location evidence="1">Secreted</location>
    </subcellularLocation>
</comment>
<dbReference type="OrthoDB" id="1918435at2759"/>
<reference evidence="5" key="5">
    <citation type="journal article" date="2018" name="Nat. Plants">
        <title>Whole-genome landscape of Medicago truncatula symbiotic genes.</title>
        <authorList>
            <person name="Pecrix Y."/>
            <person name="Gamas P."/>
            <person name="Carrere S."/>
        </authorList>
    </citation>
    <scope>NUCLEOTIDE SEQUENCE</scope>
    <source>
        <tissue evidence="5">Leaves</tissue>
    </source>
</reference>
<evidence type="ECO:0000256" key="3">
    <source>
        <dbReference type="SAM" id="SignalP"/>
    </source>
</evidence>
<dbReference type="Proteomes" id="UP000265566">
    <property type="component" value="Chromosome 7"/>
</dbReference>
<dbReference type="PANTHER" id="PTHR33107:SF31">
    <property type="entry name" value="KUNITZ TYPE TRYPSIN INHIBITOR 104"/>
    <property type="match status" value="1"/>
</dbReference>
<reference evidence="6" key="3">
    <citation type="submission" date="2015-04" db="UniProtKB">
        <authorList>
            <consortium name="EnsemblPlants"/>
        </authorList>
    </citation>
    <scope>IDENTIFICATION</scope>
    <source>
        <strain evidence="6">cv. Jemalong A17</strain>
    </source>
</reference>